<evidence type="ECO:0000313" key="3">
    <source>
        <dbReference type="Proteomes" id="UP000244722"/>
    </source>
</evidence>
<dbReference type="Proteomes" id="UP000244722">
    <property type="component" value="Unassembled WGS sequence"/>
</dbReference>
<dbReference type="AlphaFoldDB" id="A0A2T6ZQ67"/>
<organism evidence="2 3">
    <name type="scientific">Tuber borchii</name>
    <name type="common">White truffle</name>
    <dbReference type="NCBI Taxonomy" id="42251"/>
    <lineage>
        <taxon>Eukaryota</taxon>
        <taxon>Fungi</taxon>
        <taxon>Dikarya</taxon>
        <taxon>Ascomycota</taxon>
        <taxon>Pezizomycotina</taxon>
        <taxon>Pezizomycetes</taxon>
        <taxon>Pezizales</taxon>
        <taxon>Tuberaceae</taxon>
        <taxon>Tuber</taxon>
    </lineage>
</organism>
<comment type="caution">
    <text evidence="2">The sequence shown here is derived from an EMBL/GenBank/DDBJ whole genome shotgun (WGS) entry which is preliminary data.</text>
</comment>
<reference evidence="2 3" key="1">
    <citation type="submission" date="2017-04" db="EMBL/GenBank/DDBJ databases">
        <title>Draft genome sequence of Tuber borchii Vittad., a whitish edible truffle.</title>
        <authorList>
            <consortium name="DOE Joint Genome Institute"/>
            <person name="Murat C."/>
            <person name="Kuo A."/>
            <person name="Barry K.W."/>
            <person name="Clum A."/>
            <person name="Dockter R.B."/>
            <person name="Fauchery L."/>
            <person name="Iotti M."/>
            <person name="Kohler A."/>
            <person name="Labutti K."/>
            <person name="Lindquist E.A."/>
            <person name="Lipzen A."/>
            <person name="Ohm R.A."/>
            <person name="Wang M."/>
            <person name="Grigoriev I.V."/>
            <person name="Zambonelli A."/>
            <person name="Martin F.M."/>
        </authorList>
    </citation>
    <scope>NUCLEOTIDE SEQUENCE [LARGE SCALE GENOMIC DNA]</scope>
    <source>
        <strain evidence="2 3">Tbo3840</strain>
    </source>
</reference>
<evidence type="ECO:0000256" key="1">
    <source>
        <dbReference type="SAM" id="MobiDB-lite"/>
    </source>
</evidence>
<name>A0A2T6ZQ67_TUBBO</name>
<accession>A0A2T6ZQ67</accession>
<protein>
    <submittedName>
        <fullName evidence="2">Uncharacterized protein</fullName>
    </submittedName>
</protein>
<keyword evidence="3" id="KW-1185">Reference proteome</keyword>
<evidence type="ECO:0000313" key="2">
    <source>
        <dbReference type="EMBL" id="PUU77622.1"/>
    </source>
</evidence>
<gene>
    <name evidence="2" type="ORF">B9Z19DRAFT_1128071</name>
</gene>
<sequence>MSTSNHPHPHLHPQLLALKSSLLTTLSTLQTHIATNRDTHTRNIQALTSTQENLFSQVRAAKAYAGGRQQFLHPTTSTTTTASDSASSLAERIYNGPLRKIATLIRNEAYAARRREEDTLAIVRALEWEVEALEGVKEVKEEKEEEEYGMEFGEGSNGTGQGYEYRYEEEEEDQNVYEYIHQGMIFSQGVAYIRDGEEYHAMYNFGTTGEDEDGQEEERKGNFQP</sequence>
<feature type="region of interest" description="Disordered" evidence="1">
    <location>
        <begin position="141"/>
        <end position="160"/>
    </location>
</feature>
<proteinExistence type="predicted"/>
<dbReference type="EMBL" id="NESQ01000147">
    <property type="protein sequence ID" value="PUU77622.1"/>
    <property type="molecule type" value="Genomic_DNA"/>
</dbReference>
<feature type="region of interest" description="Disordered" evidence="1">
    <location>
        <begin position="204"/>
        <end position="225"/>
    </location>
</feature>